<accession>A0A1H0LWA2</accession>
<feature type="region of interest" description="Disordered" evidence="1">
    <location>
        <begin position="1"/>
        <end position="29"/>
    </location>
</feature>
<organism evidence="2 3">
    <name type="scientific">Actinokineospora alba</name>
    <dbReference type="NCBI Taxonomy" id="504798"/>
    <lineage>
        <taxon>Bacteria</taxon>
        <taxon>Bacillati</taxon>
        <taxon>Actinomycetota</taxon>
        <taxon>Actinomycetes</taxon>
        <taxon>Pseudonocardiales</taxon>
        <taxon>Pseudonocardiaceae</taxon>
        <taxon>Actinokineospora</taxon>
    </lineage>
</organism>
<dbReference type="Proteomes" id="UP000199651">
    <property type="component" value="Unassembled WGS sequence"/>
</dbReference>
<evidence type="ECO:0000313" key="3">
    <source>
        <dbReference type="Proteomes" id="UP000199651"/>
    </source>
</evidence>
<dbReference type="STRING" id="504798.SAMN05421871_105147"/>
<keyword evidence="3" id="KW-1185">Reference proteome</keyword>
<name>A0A1H0LWA2_9PSEU</name>
<evidence type="ECO:0000256" key="1">
    <source>
        <dbReference type="SAM" id="MobiDB-lite"/>
    </source>
</evidence>
<proteinExistence type="predicted"/>
<evidence type="ECO:0000313" key="2">
    <source>
        <dbReference type="EMBL" id="SDO72509.1"/>
    </source>
</evidence>
<dbReference type="AlphaFoldDB" id="A0A1H0LWA2"/>
<protein>
    <submittedName>
        <fullName evidence="2">Uncharacterized protein</fullName>
    </submittedName>
</protein>
<gene>
    <name evidence="2" type="ORF">SAMN05192558_104313</name>
</gene>
<dbReference type="EMBL" id="FNJB01000004">
    <property type="protein sequence ID" value="SDO72509.1"/>
    <property type="molecule type" value="Genomic_DNA"/>
</dbReference>
<sequence>MTEMQRRPAAGVPDDRVSLVDLLTEGDHP</sequence>
<reference evidence="3" key="1">
    <citation type="submission" date="2016-10" db="EMBL/GenBank/DDBJ databases">
        <authorList>
            <person name="Varghese N."/>
            <person name="Submissions S."/>
        </authorList>
    </citation>
    <scope>NUCLEOTIDE SEQUENCE [LARGE SCALE GENOMIC DNA]</scope>
    <source>
        <strain evidence="3">IBRC-M 10655</strain>
    </source>
</reference>